<evidence type="ECO:0000256" key="3">
    <source>
        <dbReference type="ARBA" id="ARBA00023125"/>
    </source>
</evidence>
<evidence type="ECO:0000256" key="6">
    <source>
        <dbReference type="SAM" id="MobiDB-lite"/>
    </source>
</evidence>
<dbReference type="PROSITE" id="PS50888">
    <property type="entry name" value="BHLH"/>
    <property type="match status" value="1"/>
</dbReference>
<dbReference type="PANTHER" id="PTHR16223:SF268">
    <property type="entry name" value="SPERMATOGENESIS- AND OOGENESIS-SPECIFIC BASIC HELIX-LOOP-HELIX-CONTAINING PROTEIN 2"/>
    <property type="match status" value="1"/>
</dbReference>
<reference evidence="8 9" key="1">
    <citation type="submission" date="2024-06" db="EMBL/GenBank/DDBJ databases">
        <title>A chromosome level genome sequence of Diviner's sage (Salvia divinorum).</title>
        <authorList>
            <person name="Ford S.A."/>
            <person name="Ro D.-K."/>
            <person name="Ness R.W."/>
            <person name="Phillips M.A."/>
        </authorList>
    </citation>
    <scope>NUCLEOTIDE SEQUENCE [LARGE SCALE GENOMIC DNA]</scope>
    <source>
        <strain evidence="8">SAF-2024a</strain>
        <tissue evidence="8">Leaf</tissue>
    </source>
</reference>
<dbReference type="GO" id="GO:0080147">
    <property type="term" value="P:root hair cell development"/>
    <property type="evidence" value="ECO:0007669"/>
    <property type="project" value="UniProtKB-ARBA"/>
</dbReference>
<name>A0ABD1GXW0_SALDI</name>
<keyword evidence="4" id="KW-0804">Transcription</keyword>
<evidence type="ECO:0000256" key="5">
    <source>
        <dbReference type="ARBA" id="ARBA00023242"/>
    </source>
</evidence>
<evidence type="ECO:0000313" key="9">
    <source>
        <dbReference type="Proteomes" id="UP001567538"/>
    </source>
</evidence>
<dbReference type="PANTHER" id="PTHR16223">
    <property type="entry name" value="TRANSCRIPTION FACTOR BHLH83-RELATED"/>
    <property type="match status" value="1"/>
</dbReference>
<dbReference type="AlphaFoldDB" id="A0ABD1GXW0"/>
<sequence length="372" mass="39568">MQPISGEFGAINTLNGLLNQHPISSLHNHGQLPQFDPVDDFLEQMLSSPAVYPCADDHSQQQMEEHSTSVLASKLRQHQINSGAAKALMFQRQLLLSTGLAAGNGAPRSPTLSDHNDGIDGNGFKSIQENDASIKALFNGFTGSLGQISNQSEHFHQPQLLKISVQNFGGAGIATPAAMNEATVSGSSGGGASGQPRQRVRARRGQATDPHSIAERLRRERIAERMKSLQELVPNANKTDKASMLDEIIDYVKFLQLQVKVLSMSRLGGASAVAPLVTDMSSETSKEGTSMSLTEQEVTKLMEEDMGSAMQYLQGKGLCLMPISLATAISTATGNSLKINTNSDAQAPTSPTLSVLTVQSCGNIKGDAIDQG</sequence>
<dbReference type="SUPFAM" id="SSF47459">
    <property type="entry name" value="HLH, helix-loop-helix DNA-binding domain"/>
    <property type="match status" value="1"/>
</dbReference>
<evidence type="ECO:0000256" key="2">
    <source>
        <dbReference type="ARBA" id="ARBA00023015"/>
    </source>
</evidence>
<feature type="domain" description="BHLH" evidence="7">
    <location>
        <begin position="206"/>
        <end position="255"/>
    </location>
</feature>
<gene>
    <name evidence="8" type="ORF">AAHA92_17119</name>
</gene>
<evidence type="ECO:0000256" key="1">
    <source>
        <dbReference type="ARBA" id="ARBA00004123"/>
    </source>
</evidence>
<proteinExistence type="predicted"/>
<feature type="region of interest" description="Disordered" evidence="6">
    <location>
        <begin position="105"/>
        <end position="124"/>
    </location>
</feature>
<evidence type="ECO:0000313" key="8">
    <source>
        <dbReference type="EMBL" id="KAL1548947.1"/>
    </source>
</evidence>
<dbReference type="Pfam" id="PF00010">
    <property type="entry name" value="HLH"/>
    <property type="match status" value="1"/>
</dbReference>
<dbReference type="InterPro" id="IPR045843">
    <property type="entry name" value="IND-like"/>
</dbReference>
<dbReference type="Gene3D" id="4.10.280.10">
    <property type="entry name" value="Helix-loop-helix DNA-binding domain"/>
    <property type="match status" value="1"/>
</dbReference>
<dbReference type="GO" id="GO:0003677">
    <property type="term" value="F:DNA binding"/>
    <property type="evidence" value="ECO:0007669"/>
    <property type="project" value="UniProtKB-KW"/>
</dbReference>
<dbReference type="InterPro" id="IPR036638">
    <property type="entry name" value="HLH_DNA-bd_sf"/>
</dbReference>
<comment type="caution">
    <text evidence="8">The sequence shown here is derived from an EMBL/GenBank/DDBJ whole genome shotgun (WGS) entry which is preliminary data.</text>
</comment>
<comment type="subcellular location">
    <subcellularLocation>
        <location evidence="1">Nucleus</location>
    </subcellularLocation>
</comment>
<protein>
    <submittedName>
        <fullName evidence="8">Basic helix-loop-helix transcription factor</fullName>
    </submittedName>
</protein>
<organism evidence="8 9">
    <name type="scientific">Salvia divinorum</name>
    <name type="common">Maria pastora</name>
    <name type="synonym">Diviner's sage</name>
    <dbReference type="NCBI Taxonomy" id="28513"/>
    <lineage>
        <taxon>Eukaryota</taxon>
        <taxon>Viridiplantae</taxon>
        <taxon>Streptophyta</taxon>
        <taxon>Embryophyta</taxon>
        <taxon>Tracheophyta</taxon>
        <taxon>Spermatophyta</taxon>
        <taxon>Magnoliopsida</taxon>
        <taxon>eudicotyledons</taxon>
        <taxon>Gunneridae</taxon>
        <taxon>Pentapetalae</taxon>
        <taxon>asterids</taxon>
        <taxon>lamiids</taxon>
        <taxon>Lamiales</taxon>
        <taxon>Lamiaceae</taxon>
        <taxon>Nepetoideae</taxon>
        <taxon>Mentheae</taxon>
        <taxon>Salviinae</taxon>
        <taxon>Salvia</taxon>
        <taxon>Salvia subgen. Calosphace</taxon>
    </lineage>
</organism>
<keyword evidence="3" id="KW-0238">DNA-binding</keyword>
<keyword evidence="2" id="KW-0805">Transcription regulation</keyword>
<feature type="region of interest" description="Disordered" evidence="6">
    <location>
        <begin position="181"/>
        <end position="212"/>
    </location>
</feature>
<accession>A0ABD1GXW0</accession>
<dbReference type="Proteomes" id="UP001567538">
    <property type="component" value="Unassembled WGS sequence"/>
</dbReference>
<dbReference type="InterPro" id="IPR011598">
    <property type="entry name" value="bHLH_dom"/>
</dbReference>
<keyword evidence="5" id="KW-0539">Nucleus</keyword>
<evidence type="ECO:0000256" key="4">
    <source>
        <dbReference type="ARBA" id="ARBA00023163"/>
    </source>
</evidence>
<dbReference type="GO" id="GO:0005634">
    <property type="term" value="C:nucleus"/>
    <property type="evidence" value="ECO:0007669"/>
    <property type="project" value="UniProtKB-SubCell"/>
</dbReference>
<dbReference type="FunFam" id="4.10.280.10:FF:000017">
    <property type="entry name" value="Transcription factor bHLH66"/>
    <property type="match status" value="1"/>
</dbReference>
<dbReference type="GO" id="GO:0006355">
    <property type="term" value="P:regulation of DNA-templated transcription"/>
    <property type="evidence" value="ECO:0007669"/>
    <property type="project" value="UniProtKB-ARBA"/>
</dbReference>
<dbReference type="SMART" id="SM00353">
    <property type="entry name" value="HLH"/>
    <property type="match status" value="1"/>
</dbReference>
<evidence type="ECO:0000259" key="7">
    <source>
        <dbReference type="PROSITE" id="PS50888"/>
    </source>
</evidence>
<keyword evidence="9" id="KW-1185">Reference proteome</keyword>
<dbReference type="EMBL" id="JBEAFC010000007">
    <property type="protein sequence ID" value="KAL1548947.1"/>
    <property type="molecule type" value="Genomic_DNA"/>
</dbReference>